<dbReference type="PANTHER" id="PTHR22930">
    <property type="match status" value="1"/>
</dbReference>
<evidence type="ECO:0000256" key="3">
    <source>
        <dbReference type="ARBA" id="ARBA00006958"/>
    </source>
</evidence>
<proteinExistence type="inferred from homology"/>
<name>A0A812EID7_ACAPH</name>
<dbReference type="GO" id="GO:0016787">
    <property type="term" value="F:hydrolase activity"/>
    <property type="evidence" value="ECO:0007669"/>
    <property type="project" value="UniProtKB-KW"/>
</dbReference>
<evidence type="ECO:0000256" key="1">
    <source>
        <dbReference type="ARBA" id="ARBA00001968"/>
    </source>
</evidence>
<evidence type="ECO:0000256" key="5">
    <source>
        <dbReference type="ARBA" id="ARBA00022723"/>
    </source>
</evidence>
<keyword evidence="7" id="KW-0539">Nucleus</keyword>
<comment type="subcellular location">
    <subcellularLocation>
        <location evidence="2">Nucleus</location>
    </subcellularLocation>
</comment>
<keyword evidence="5" id="KW-0479">Metal-binding</keyword>
<protein>
    <recommendedName>
        <fullName evidence="9">DDE Tnp4 domain-containing protein</fullName>
    </recommendedName>
</protein>
<evidence type="ECO:0000256" key="8">
    <source>
        <dbReference type="SAM" id="MobiDB-lite"/>
    </source>
</evidence>
<evidence type="ECO:0000259" key="9">
    <source>
        <dbReference type="Pfam" id="PF13359"/>
    </source>
</evidence>
<keyword evidence="11" id="KW-1185">Reference proteome</keyword>
<dbReference type="AlphaFoldDB" id="A0A812EID7"/>
<feature type="domain" description="DDE Tnp4" evidence="9">
    <location>
        <begin position="209"/>
        <end position="364"/>
    </location>
</feature>
<evidence type="ECO:0000256" key="4">
    <source>
        <dbReference type="ARBA" id="ARBA00022722"/>
    </source>
</evidence>
<comment type="cofactor">
    <cofactor evidence="1">
        <name>a divalent metal cation</name>
        <dbReference type="ChEBI" id="CHEBI:60240"/>
    </cofactor>
</comment>
<dbReference type="InterPro" id="IPR045249">
    <property type="entry name" value="HARBI1-like"/>
</dbReference>
<evidence type="ECO:0000256" key="6">
    <source>
        <dbReference type="ARBA" id="ARBA00022801"/>
    </source>
</evidence>
<gene>
    <name evidence="10" type="ORF">SPHA_72904</name>
</gene>
<evidence type="ECO:0000313" key="10">
    <source>
        <dbReference type="EMBL" id="CAE1322978.1"/>
    </source>
</evidence>
<accession>A0A812EID7</accession>
<dbReference type="InterPro" id="IPR027806">
    <property type="entry name" value="HARBI1_dom"/>
</dbReference>
<keyword evidence="4" id="KW-0540">Nuclease</keyword>
<organism evidence="10 11">
    <name type="scientific">Acanthosepion pharaonis</name>
    <name type="common">Pharaoh cuttlefish</name>
    <name type="synonym">Sepia pharaonis</name>
    <dbReference type="NCBI Taxonomy" id="158019"/>
    <lineage>
        <taxon>Eukaryota</taxon>
        <taxon>Metazoa</taxon>
        <taxon>Spiralia</taxon>
        <taxon>Lophotrochozoa</taxon>
        <taxon>Mollusca</taxon>
        <taxon>Cephalopoda</taxon>
        <taxon>Coleoidea</taxon>
        <taxon>Decapodiformes</taxon>
        <taxon>Sepiida</taxon>
        <taxon>Sepiina</taxon>
        <taxon>Sepiidae</taxon>
        <taxon>Acanthosepion</taxon>
    </lineage>
</organism>
<comment type="caution">
    <text evidence="10">The sequence shown here is derived from an EMBL/GenBank/DDBJ whole genome shotgun (WGS) entry which is preliminary data.</text>
</comment>
<dbReference type="EMBL" id="CAHIKZ030005350">
    <property type="protein sequence ID" value="CAE1322978.1"/>
    <property type="molecule type" value="Genomic_DNA"/>
</dbReference>
<comment type="similarity">
    <text evidence="3">Belongs to the HARBI1 family.</text>
</comment>
<feature type="region of interest" description="Disordered" evidence="8">
    <location>
        <begin position="380"/>
        <end position="399"/>
    </location>
</feature>
<reference evidence="10" key="1">
    <citation type="submission" date="2021-01" db="EMBL/GenBank/DDBJ databases">
        <authorList>
            <person name="Li R."/>
            <person name="Bekaert M."/>
        </authorList>
    </citation>
    <scope>NUCLEOTIDE SEQUENCE</scope>
    <source>
        <strain evidence="10">Farmed</strain>
    </source>
</reference>
<dbReference type="Pfam" id="PF13359">
    <property type="entry name" value="DDE_Tnp_4"/>
    <property type="match status" value="1"/>
</dbReference>
<dbReference type="Proteomes" id="UP000597762">
    <property type="component" value="Unassembled WGS sequence"/>
</dbReference>
<sequence length="415" mass="46946">MNDETFQPPNDIAPLIGALYAACDMFLMDDTCMLRKGRRLGTTGINSDDRPSALLCSLLSTDEGEKSPEKPAKARKRGSIEGEALMAFKDNQFRLHFRMNADTFEMLCSVLAHHVKENPSRGRKPVPLDRKVLMCLWFLGSQGESIRTIAKTFDVCESSASVILDSIIKALNNLKTMVIQWPSAADINDIVQGFFNISAFPNVFGIMATTHIPILTPKDHPEVFVNRKKCHTIVLQTICDHTMKFTDCYTGWPGSVHDSVVLCESDIFREIENNTAHYFPEEDVHLLGAVAYPLKKWLVTPYLEDENYLLPGHQEYNRRLTETRLIAQHAFTLLRGRWKRLKFVGMTRTALIPNVIMACCVLHNFCLSHEEEFKDFVNGEPLPDDDGFPSPTPSYPDDEAGRLKREAIMAYISNN</sequence>
<dbReference type="GO" id="GO:0004518">
    <property type="term" value="F:nuclease activity"/>
    <property type="evidence" value="ECO:0007669"/>
    <property type="project" value="UniProtKB-KW"/>
</dbReference>
<dbReference type="PANTHER" id="PTHR22930:SF85">
    <property type="entry name" value="GH03217P-RELATED"/>
    <property type="match status" value="1"/>
</dbReference>
<evidence type="ECO:0000256" key="2">
    <source>
        <dbReference type="ARBA" id="ARBA00004123"/>
    </source>
</evidence>
<dbReference type="OrthoDB" id="6156560at2759"/>
<evidence type="ECO:0000313" key="11">
    <source>
        <dbReference type="Proteomes" id="UP000597762"/>
    </source>
</evidence>
<dbReference type="GO" id="GO:0046872">
    <property type="term" value="F:metal ion binding"/>
    <property type="evidence" value="ECO:0007669"/>
    <property type="project" value="UniProtKB-KW"/>
</dbReference>
<dbReference type="GO" id="GO:0005634">
    <property type="term" value="C:nucleus"/>
    <property type="evidence" value="ECO:0007669"/>
    <property type="project" value="UniProtKB-SubCell"/>
</dbReference>
<keyword evidence="6" id="KW-0378">Hydrolase</keyword>
<evidence type="ECO:0000256" key="7">
    <source>
        <dbReference type="ARBA" id="ARBA00023242"/>
    </source>
</evidence>